<dbReference type="KEGG" id="agy:ATC03_00150"/>
<keyword evidence="1" id="KW-0472">Membrane</keyword>
<keyword evidence="1" id="KW-1133">Transmembrane helix</keyword>
<evidence type="ECO:0000313" key="3">
    <source>
        <dbReference type="Proteomes" id="UP000078437"/>
    </source>
</evidence>
<reference evidence="3" key="2">
    <citation type="submission" date="2016-01" db="EMBL/GenBank/DDBJ databases">
        <title>Complete genome sequence of Agromyces aureus AR33T and comparison with related organisms.</title>
        <authorList>
            <person name="Corretto E."/>
            <person name="Antonielli L."/>
            <person name="Sessitsch A."/>
            <person name="Brader G."/>
        </authorList>
    </citation>
    <scope>NUCLEOTIDE SEQUENCE [LARGE SCALE GENOMIC DNA]</scope>
    <source>
        <strain evidence="3">AR33</strain>
    </source>
</reference>
<evidence type="ECO:0008006" key="4">
    <source>
        <dbReference type="Google" id="ProtNLM"/>
    </source>
</evidence>
<organism evidence="2 3">
    <name type="scientific">Agromyces aureus</name>
    <dbReference type="NCBI Taxonomy" id="453304"/>
    <lineage>
        <taxon>Bacteria</taxon>
        <taxon>Bacillati</taxon>
        <taxon>Actinomycetota</taxon>
        <taxon>Actinomycetes</taxon>
        <taxon>Micrococcales</taxon>
        <taxon>Microbacteriaceae</taxon>
        <taxon>Agromyces</taxon>
    </lineage>
</organism>
<accession>A0A191WAX6</accession>
<keyword evidence="1" id="KW-0812">Transmembrane</keyword>
<dbReference type="Proteomes" id="UP000078437">
    <property type="component" value="Chromosome"/>
</dbReference>
<dbReference type="InterPro" id="IPR021354">
    <property type="entry name" value="DUF2975"/>
</dbReference>
<evidence type="ECO:0000256" key="1">
    <source>
        <dbReference type="SAM" id="Phobius"/>
    </source>
</evidence>
<dbReference type="Pfam" id="PF11188">
    <property type="entry name" value="DUF2975"/>
    <property type="match status" value="1"/>
</dbReference>
<reference evidence="2 3" key="1">
    <citation type="journal article" date="2016" name="Int. J. Syst. Evol. Microbiol.">
        <title>Agromyces aureus sp. nov., isolated from the rhizosphere of Salix caprea L. grown in a heavy-metal-contaminated soil.</title>
        <authorList>
            <person name="Corretto E."/>
            <person name="Antonielli L."/>
            <person name="Sessitsch A."/>
            <person name="Compant S."/>
            <person name="Gorfer M."/>
            <person name="Kuffner M."/>
            <person name="Brader G."/>
        </authorList>
    </citation>
    <scope>NUCLEOTIDE SEQUENCE [LARGE SCALE GENOMIC DNA]</scope>
    <source>
        <strain evidence="2 3">AR33</strain>
    </source>
</reference>
<dbReference type="RefSeq" id="WP_067871616.1">
    <property type="nucleotide sequence ID" value="NZ_CP013979.1"/>
</dbReference>
<evidence type="ECO:0000313" key="2">
    <source>
        <dbReference type="EMBL" id="ANJ25416.1"/>
    </source>
</evidence>
<sequence>MVLSKQNVPAVRFALVALFVAALLLQFWLVPSVAAQAATQYPEYADLARPYVIAIGIAIGLFELALVAAWQVLSASTADNRPQRRNWATIFTFAIVLSGLMFAGIFVHVGSVARVGGPPVLFGLLAALAVVVFAVVLRRKTSELTVGDAEN</sequence>
<dbReference type="OrthoDB" id="4953770at2"/>
<feature type="transmembrane region" description="Helical" evidence="1">
    <location>
        <begin position="87"/>
        <end position="107"/>
    </location>
</feature>
<proteinExistence type="predicted"/>
<keyword evidence="3" id="KW-1185">Reference proteome</keyword>
<feature type="transmembrane region" description="Helical" evidence="1">
    <location>
        <begin position="119"/>
        <end position="137"/>
    </location>
</feature>
<name>A0A191WAX6_9MICO</name>
<feature type="transmembrane region" description="Helical" evidence="1">
    <location>
        <begin position="51"/>
        <end position="75"/>
    </location>
</feature>
<dbReference type="AlphaFoldDB" id="A0A191WAX6"/>
<dbReference type="EMBL" id="CP013979">
    <property type="protein sequence ID" value="ANJ25416.1"/>
    <property type="molecule type" value="Genomic_DNA"/>
</dbReference>
<protein>
    <recommendedName>
        <fullName evidence="4">DUF2975 domain-containing protein</fullName>
    </recommendedName>
</protein>
<gene>
    <name evidence="2" type="ORF">ATC03_00150</name>
</gene>